<evidence type="ECO:0000259" key="12">
    <source>
        <dbReference type="Pfam" id="PF00593"/>
    </source>
</evidence>
<evidence type="ECO:0000256" key="6">
    <source>
        <dbReference type="ARBA" id="ARBA00023077"/>
    </source>
</evidence>
<evidence type="ECO:0000313" key="15">
    <source>
        <dbReference type="Proteomes" id="UP000007883"/>
    </source>
</evidence>
<dbReference type="PROSITE" id="PS52016">
    <property type="entry name" value="TONB_DEPENDENT_REC_3"/>
    <property type="match status" value="1"/>
</dbReference>
<evidence type="ECO:0000256" key="1">
    <source>
        <dbReference type="ARBA" id="ARBA00004571"/>
    </source>
</evidence>
<comment type="subcellular location">
    <subcellularLocation>
        <location evidence="1 10">Cell outer membrane</location>
        <topology evidence="1 10">Multi-pass membrane protein</topology>
    </subcellularLocation>
</comment>
<evidence type="ECO:0000256" key="8">
    <source>
        <dbReference type="ARBA" id="ARBA00023170"/>
    </source>
</evidence>
<reference evidence="14 15" key="1">
    <citation type="journal article" date="2012" name="J. Bacteriol.">
        <title>Complete genome sequence of phototrophic betaproteobacterium Rubrivivax gelatinosus IL144.</title>
        <authorList>
            <person name="Nagashima S."/>
            <person name="Kamimura A."/>
            <person name="Shimizu T."/>
            <person name="Nakamura-isaki S."/>
            <person name="Aono E."/>
            <person name="Sakamoto K."/>
            <person name="Ichikawa N."/>
            <person name="Nakazawa H."/>
            <person name="Sekine M."/>
            <person name="Yamazaki S."/>
            <person name="Fujita N."/>
            <person name="Shimada K."/>
            <person name="Hanada S."/>
            <person name="Nagashima K.V.P."/>
        </authorList>
    </citation>
    <scope>NUCLEOTIDE SEQUENCE [LARGE SCALE GENOMIC DNA]</scope>
    <source>
        <strain evidence="15">NBRC 100245 / IL144</strain>
    </source>
</reference>
<keyword evidence="8 14" id="KW-0675">Receptor</keyword>
<dbReference type="GO" id="GO:0009279">
    <property type="term" value="C:cell outer membrane"/>
    <property type="evidence" value="ECO:0007669"/>
    <property type="project" value="UniProtKB-SubCell"/>
</dbReference>
<dbReference type="GO" id="GO:0015891">
    <property type="term" value="P:siderophore transport"/>
    <property type="evidence" value="ECO:0007669"/>
    <property type="project" value="InterPro"/>
</dbReference>
<dbReference type="EMBL" id="AP012320">
    <property type="protein sequence ID" value="BAL95266.1"/>
    <property type="molecule type" value="Genomic_DNA"/>
</dbReference>
<evidence type="ECO:0000256" key="3">
    <source>
        <dbReference type="ARBA" id="ARBA00022448"/>
    </source>
</evidence>
<dbReference type="Pfam" id="PF07715">
    <property type="entry name" value="Plug"/>
    <property type="match status" value="1"/>
</dbReference>
<evidence type="ECO:0000256" key="7">
    <source>
        <dbReference type="ARBA" id="ARBA00023136"/>
    </source>
</evidence>
<dbReference type="PANTHER" id="PTHR32552:SF84">
    <property type="entry name" value="TONB-DEPENDENT RECEPTOR-RELATED"/>
    <property type="match status" value="1"/>
</dbReference>
<dbReference type="KEGG" id="rge:RGE_19250"/>
<feature type="domain" description="TonB-dependent receptor-like beta-barrel" evidence="12">
    <location>
        <begin position="269"/>
        <end position="691"/>
    </location>
</feature>
<dbReference type="InterPro" id="IPR039426">
    <property type="entry name" value="TonB-dep_rcpt-like"/>
</dbReference>
<dbReference type="SUPFAM" id="SSF56935">
    <property type="entry name" value="Porins"/>
    <property type="match status" value="1"/>
</dbReference>
<dbReference type="InterPro" id="IPR012910">
    <property type="entry name" value="Plug_dom"/>
</dbReference>
<dbReference type="InterPro" id="IPR037066">
    <property type="entry name" value="Plug_dom_sf"/>
</dbReference>
<dbReference type="Proteomes" id="UP000007883">
    <property type="component" value="Chromosome"/>
</dbReference>
<keyword evidence="4 10" id="KW-1134">Transmembrane beta strand</keyword>
<dbReference type="STRING" id="983917.RGE_19250"/>
<proteinExistence type="inferred from homology"/>
<dbReference type="NCBIfam" id="TIGR01783">
    <property type="entry name" value="TonB-siderophor"/>
    <property type="match status" value="1"/>
</dbReference>
<organism evidence="14 15">
    <name type="scientific">Rubrivivax gelatinosus (strain NBRC 100245 / IL144)</name>
    <dbReference type="NCBI Taxonomy" id="983917"/>
    <lineage>
        <taxon>Bacteria</taxon>
        <taxon>Pseudomonadati</taxon>
        <taxon>Pseudomonadota</taxon>
        <taxon>Betaproteobacteria</taxon>
        <taxon>Burkholderiales</taxon>
        <taxon>Sphaerotilaceae</taxon>
        <taxon>Rubrivivax</taxon>
    </lineage>
</organism>
<evidence type="ECO:0000256" key="9">
    <source>
        <dbReference type="ARBA" id="ARBA00023237"/>
    </source>
</evidence>
<protein>
    <submittedName>
        <fullName evidence="14">Putative TonB-dependent receptor</fullName>
    </submittedName>
</protein>
<keyword evidence="15" id="KW-1185">Reference proteome</keyword>
<keyword evidence="5 10" id="KW-0812">Transmembrane</keyword>
<gene>
    <name evidence="14" type="ordered locus">RGE_19250</name>
</gene>
<dbReference type="PATRIC" id="fig|983917.3.peg.1858"/>
<evidence type="ECO:0000313" key="14">
    <source>
        <dbReference type="EMBL" id="BAL95266.1"/>
    </source>
</evidence>
<dbReference type="InterPro" id="IPR000531">
    <property type="entry name" value="Beta-barrel_TonB"/>
</dbReference>
<evidence type="ECO:0000256" key="5">
    <source>
        <dbReference type="ARBA" id="ARBA00022692"/>
    </source>
</evidence>
<accession>I0HQH9</accession>
<evidence type="ECO:0000259" key="13">
    <source>
        <dbReference type="Pfam" id="PF07715"/>
    </source>
</evidence>
<keyword evidence="3 10" id="KW-0813">Transport</keyword>
<evidence type="ECO:0000256" key="11">
    <source>
        <dbReference type="RuleBase" id="RU003357"/>
    </source>
</evidence>
<comment type="similarity">
    <text evidence="2 10 11">Belongs to the TonB-dependent receptor family.</text>
</comment>
<dbReference type="InterPro" id="IPR036942">
    <property type="entry name" value="Beta-barrel_TonB_sf"/>
</dbReference>
<name>I0HQH9_RUBGI</name>
<keyword evidence="6 11" id="KW-0798">TonB box</keyword>
<feature type="domain" description="TonB-dependent receptor plug" evidence="13">
    <location>
        <begin position="48"/>
        <end position="149"/>
    </location>
</feature>
<dbReference type="AlphaFoldDB" id="I0HQH9"/>
<sequence length="723" mass="77372">MLLLAATASAQDAADTSSSPDQIVITGTRDRLHLAEPGSTGSRLGLTARETPATVQTLTQEEIQAKGLRTAREAFAEIPGVIAGNVPGNPAAVMMRGFSGNTVSILQDGVRVSTSTIVQRDTNTWHFERIEVLKGPASVLYGEGALGGVINKVTRKPTLDGNHVDTLLSVGSFGTTTVAAGANLKLSDSVALRVDASQLDSDSLYDVDDNRTRSRGATASLLFEPGERLSVLLAVDHFKDRYDSTYEGLPLVQAAVARDRSGIVQSANGLVVDRSLRRRNYNPDGAYSGAEDTTLRSHIDWKFAEGWTSSTDLTAYAAHRAFVYSYVQTFVAASDGFPDGSFARSAQRFYHDHDFWNVRSALAHDGLVAGRRNRFTVGAEVNDTDFSSLRQIAPTSALAAVDPWAPQVGSFPSADSVYTATNLNYDSKLKTRSLFAEDAFNLTPAWLLVAGLRHDDIDLQRVVTDYNATPVTVQRSRPHYSPLSWRVGTTYDLSKATTLYAQVTSAAVPVSTMLLQSIKNTSFELSQGRSAEVGFKSTAFDGRLTLTGALYEIVLHDILTRDPADPSLTVQGGTQSSKGLELVAAAALTPALSAGGGAGYVDAQYDKLIEAGGAVRSGNRPINTPATTANAWLAYALPGLPLRLSGALHHASGFYTDTANSIHVDGHTTLDAAVAWRVTPETTLTLRGRNLTDAFYGEYSGYLTTNVYIGAPRSVELSLTSKF</sequence>
<dbReference type="CDD" id="cd01347">
    <property type="entry name" value="ligand_gated_channel"/>
    <property type="match status" value="1"/>
</dbReference>
<dbReference type="Gene3D" id="2.40.170.20">
    <property type="entry name" value="TonB-dependent receptor, beta-barrel domain"/>
    <property type="match status" value="1"/>
</dbReference>
<dbReference type="GO" id="GO:0015344">
    <property type="term" value="F:siderophore uptake transmembrane transporter activity"/>
    <property type="evidence" value="ECO:0007669"/>
    <property type="project" value="TreeGrafter"/>
</dbReference>
<dbReference type="HOGENOM" id="CLU_008287_9_2_4"/>
<dbReference type="eggNOG" id="COG4773">
    <property type="taxonomic scope" value="Bacteria"/>
</dbReference>
<keyword evidence="9 10" id="KW-0998">Cell outer membrane</keyword>
<dbReference type="InterPro" id="IPR010105">
    <property type="entry name" value="TonB_sidphr_rcpt"/>
</dbReference>
<evidence type="ECO:0000256" key="2">
    <source>
        <dbReference type="ARBA" id="ARBA00009810"/>
    </source>
</evidence>
<dbReference type="Pfam" id="PF00593">
    <property type="entry name" value="TonB_dep_Rec_b-barrel"/>
    <property type="match status" value="1"/>
</dbReference>
<evidence type="ECO:0000256" key="10">
    <source>
        <dbReference type="PROSITE-ProRule" id="PRU01360"/>
    </source>
</evidence>
<dbReference type="Gene3D" id="2.170.130.10">
    <property type="entry name" value="TonB-dependent receptor, plug domain"/>
    <property type="match status" value="1"/>
</dbReference>
<evidence type="ECO:0000256" key="4">
    <source>
        <dbReference type="ARBA" id="ARBA00022452"/>
    </source>
</evidence>
<dbReference type="PANTHER" id="PTHR32552">
    <property type="entry name" value="FERRICHROME IRON RECEPTOR-RELATED"/>
    <property type="match status" value="1"/>
</dbReference>
<dbReference type="GO" id="GO:0038023">
    <property type="term" value="F:signaling receptor activity"/>
    <property type="evidence" value="ECO:0007669"/>
    <property type="project" value="InterPro"/>
</dbReference>
<keyword evidence="7 10" id="KW-0472">Membrane</keyword>